<name>A0A1A9ZYS7_GLOPL</name>
<dbReference type="Proteomes" id="UP000092445">
    <property type="component" value="Unassembled WGS sequence"/>
</dbReference>
<dbReference type="EnsemblMetazoa" id="GPAI029182-RA">
    <property type="protein sequence ID" value="GPAI029182-PA"/>
    <property type="gene ID" value="GPAI029182"/>
</dbReference>
<dbReference type="STRING" id="7398.A0A1A9ZYS7"/>
<reference evidence="2" key="1">
    <citation type="submission" date="2014-03" db="EMBL/GenBank/DDBJ databases">
        <authorList>
            <person name="Aksoy S."/>
            <person name="Warren W."/>
            <person name="Wilson R.K."/>
        </authorList>
    </citation>
    <scope>NUCLEOTIDE SEQUENCE [LARGE SCALE GENOMIC DNA]</scope>
    <source>
        <strain evidence="2">IAEA</strain>
    </source>
</reference>
<proteinExistence type="predicted"/>
<keyword evidence="2" id="KW-1185">Reference proteome</keyword>
<evidence type="ECO:0008006" key="3">
    <source>
        <dbReference type="Google" id="ProtNLM"/>
    </source>
</evidence>
<evidence type="ECO:0000313" key="2">
    <source>
        <dbReference type="Proteomes" id="UP000092445"/>
    </source>
</evidence>
<accession>A0A1A9ZYS7</accession>
<sequence length="156" mass="18541">MQFLEMINYIYRDEYLKHLCTYLGKTPNLWQRMTLVLEEMSAKQNVNKHVYMDCNEHQQDYNANQLTIYDSLSQMCSVLHEEDLWTGLWMEYAQYPETNVAICYEQMGSFKEAQGAYDLAMSKFKDDLSSGPCNTNMISEVMLWEQHWIRCAKELN</sequence>
<dbReference type="AlphaFoldDB" id="A0A1A9ZYS7"/>
<reference evidence="1" key="2">
    <citation type="submission" date="2020-05" db="UniProtKB">
        <authorList>
            <consortium name="EnsemblMetazoa"/>
        </authorList>
    </citation>
    <scope>IDENTIFICATION</scope>
    <source>
        <strain evidence="1">IAEA</strain>
    </source>
</reference>
<evidence type="ECO:0000313" key="1">
    <source>
        <dbReference type="EnsemblMetazoa" id="GPAI029182-PA"/>
    </source>
</evidence>
<dbReference type="VEuPathDB" id="VectorBase:GPAI029182"/>
<organism evidence="1 2">
    <name type="scientific">Glossina pallidipes</name>
    <name type="common">Tsetse fly</name>
    <dbReference type="NCBI Taxonomy" id="7398"/>
    <lineage>
        <taxon>Eukaryota</taxon>
        <taxon>Metazoa</taxon>
        <taxon>Ecdysozoa</taxon>
        <taxon>Arthropoda</taxon>
        <taxon>Hexapoda</taxon>
        <taxon>Insecta</taxon>
        <taxon>Pterygota</taxon>
        <taxon>Neoptera</taxon>
        <taxon>Endopterygota</taxon>
        <taxon>Diptera</taxon>
        <taxon>Brachycera</taxon>
        <taxon>Muscomorpha</taxon>
        <taxon>Hippoboscoidea</taxon>
        <taxon>Glossinidae</taxon>
        <taxon>Glossina</taxon>
    </lineage>
</organism>
<protein>
    <recommendedName>
        <fullName evidence="3">FAT domain-containing protein</fullName>
    </recommendedName>
</protein>